<dbReference type="InterPro" id="IPR025316">
    <property type="entry name" value="DUF4221"/>
</dbReference>
<evidence type="ECO:0000313" key="2">
    <source>
        <dbReference type="Proteomes" id="UP000013909"/>
    </source>
</evidence>
<dbReference type="Pfam" id="PF13970">
    <property type="entry name" value="DUF4221"/>
    <property type="match status" value="1"/>
</dbReference>
<sequence length="373" mass="43318">MLIALWIFWSCSKDEAGRQDIEGFLLFQDTVLIDPKGDIINLKYGLSSPELSKDGRFLFHYPDGEHRFNKINLERLELEETLLFEKEGPNGMGGYIGGFSITQDEHILIWSYGLHAVFSQKGTKLRDLGLSSIADEFKGYESFPIRLLEHPNDPTILFGLMITWQDYTYTLLKFDLKQKSVERIPLPETERLKSYHMKIEHEGRPAGGFGATPMATTIQNDKLIISLLTFNEVYVYDVLVDSLYVKSWDSQLTGNQNEYKLPKTVQLLQVEEHRKKFFESIVFLDPMWDPVSKRYIRLSYKSLFAVEPNEDGEYEEIGADVFLTVLDANLDILKETQLPRLSKNPRNHFFTDNRIWLFENMDDELGFIRITVD</sequence>
<accession>R7ZRB5</accession>
<comment type="caution">
    <text evidence="1">The sequence shown here is derived from an EMBL/GenBank/DDBJ whole genome shotgun (WGS) entry which is preliminary data.</text>
</comment>
<dbReference type="EMBL" id="AQHR01000085">
    <property type="protein sequence ID" value="EON76691.1"/>
    <property type="molecule type" value="Genomic_DNA"/>
</dbReference>
<name>R7ZRB5_9BACT</name>
<dbReference type="Proteomes" id="UP000013909">
    <property type="component" value="Unassembled WGS sequence"/>
</dbReference>
<gene>
    <name evidence="1" type="ORF">ADIS_3141</name>
</gene>
<organism evidence="1 2">
    <name type="scientific">Lunatimonas lonarensis</name>
    <dbReference type="NCBI Taxonomy" id="1232681"/>
    <lineage>
        <taxon>Bacteria</taxon>
        <taxon>Pseudomonadati</taxon>
        <taxon>Bacteroidota</taxon>
        <taxon>Cytophagia</taxon>
        <taxon>Cytophagales</taxon>
        <taxon>Cyclobacteriaceae</taxon>
    </lineage>
</organism>
<keyword evidence="2" id="KW-1185">Reference proteome</keyword>
<dbReference type="AlphaFoldDB" id="R7ZRB5"/>
<protein>
    <submittedName>
        <fullName evidence="1">Uncharacterized protein</fullName>
    </submittedName>
</protein>
<evidence type="ECO:0000313" key="1">
    <source>
        <dbReference type="EMBL" id="EON76691.1"/>
    </source>
</evidence>
<proteinExistence type="predicted"/>
<reference evidence="1 2" key="1">
    <citation type="submission" date="2013-02" db="EMBL/GenBank/DDBJ databases">
        <title>A novel strain isolated from Lonar lake, Maharashtra, India.</title>
        <authorList>
            <person name="Singh A."/>
        </authorList>
    </citation>
    <scope>NUCLEOTIDE SEQUENCE [LARGE SCALE GENOMIC DNA]</scope>
    <source>
        <strain evidence="1 2">AK24</strain>
    </source>
</reference>